<evidence type="ECO:0000313" key="4">
    <source>
        <dbReference type="Proteomes" id="UP001500394"/>
    </source>
</evidence>
<dbReference type="Proteomes" id="UP001500394">
    <property type="component" value="Unassembled WGS sequence"/>
</dbReference>
<reference evidence="4" key="1">
    <citation type="journal article" date="2019" name="Int. J. Syst. Evol. Microbiol.">
        <title>The Global Catalogue of Microorganisms (GCM) 10K type strain sequencing project: providing services to taxonomists for standard genome sequencing and annotation.</title>
        <authorList>
            <consortium name="The Broad Institute Genomics Platform"/>
            <consortium name="The Broad Institute Genome Sequencing Center for Infectious Disease"/>
            <person name="Wu L."/>
            <person name="Ma J."/>
        </authorList>
    </citation>
    <scope>NUCLEOTIDE SEQUENCE [LARGE SCALE GENOMIC DNA]</scope>
    <source>
        <strain evidence="4">JCM 17858</strain>
    </source>
</reference>
<evidence type="ECO:0000256" key="1">
    <source>
        <dbReference type="SAM" id="SignalP"/>
    </source>
</evidence>
<gene>
    <name evidence="3" type="ORF">GCM10023173_01760</name>
</gene>
<proteinExistence type="predicted"/>
<evidence type="ECO:0000259" key="2">
    <source>
        <dbReference type="Pfam" id="PF18962"/>
    </source>
</evidence>
<feature type="chain" id="PRO_5047005557" description="Secretion system C-terminal sorting domain-containing protein" evidence="1">
    <location>
        <begin position="24"/>
        <end position="129"/>
    </location>
</feature>
<dbReference type="NCBIfam" id="TIGR04183">
    <property type="entry name" value="Por_Secre_tail"/>
    <property type="match status" value="1"/>
</dbReference>
<protein>
    <recommendedName>
        <fullName evidence="2">Secretion system C-terminal sorting domain-containing protein</fullName>
    </recommendedName>
</protein>
<comment type="caution">
    <text evidence="3">The sequence shown here is derived from an EMBL/GenBank/DDBJ whole genome shotgun (WGS) entry which is preliminary data.</text>
</comment>
<dbReference type="RefSeq" id="WP_345063376.1">
    <property type="nucleotide sequence ID" value="NZ_BAABGR010000003.1"/>
</dbReference>
<evidence type="ECO:0000313" key="3">
    <source>
        <dbReference type="EMBL" id="GAA4510413.1"/>
    </source>
</evidence>
<dbReference type="Pfam" id="PF18962">
    <property type="entry name" value="Por_Secre_tail"/>
    <property type="match status" value="1"/>
</dbReference>
<dbReference type="EMBL" id="BAABGR010000003">
    <property type="protein sequence ID" value="GAA4510413.1"/>
    <property type="molecule type" value="Genomic_DNA"/>
</dbReference>
<feature type="domain" description="Secretion system C-terminal sorting" evidence="2">
    <location>
        <begin position="53"/>
        <end position="128"/>
    </location>
</feature>
<keyword evidence="1" id="KW-0732">Signal</keyword>
<dbReference type="InterPro" id="IPR026444">
    <property type="entry name" value="Secre_tail"/>
</dbReference>
<sequence>MFKVRVLTLAIFTFVTFGSSVLANHSVNTPIVKLDIEKENVDKLINNVKASYNPVVGQILVSFNLAKQSAVTIKLMDALGNEVLNLYNGTLEEGTNSHVFETAEKINPGFYFLRVASGAETVVKRISIK</sequence>
<keyword evidence="4" id="KW-1185">Reference proteome</keyword>
<organism evidence="3 4">
    <name type="scientific">Sphingobacterium thermophilum</name>
    <dbReference type="NCBI Taxonomy" id="768534"/>
    <lineage>
        <taxon>Bacteria</taxon>
        <taxon>Pseudomonadati</taxon>
        <taxon>Bacteroidota</taxon>
        <taxon>Sphingobacteriia</taxon>
        <taxon>Sphingobacteriales</taxon>
        <taxon>Sphingobacteriaceae</taxon>
        <taxon>Sphingobacterium</taxon>
    </lineage>
</organism>
<accession>A0ABP8QUH7</accession>
<feature type="signal peptide" evidence="1">
    <location>
        <begin position="1"/>
        <end position="23"/>
    </location>
</feature>
<name>A0ABP8QUH7_9SPHI</name>